<feature type="domain" description="Myb/SANT-like DNA-binding" evidence="5">
    <location>
        <begin position="102"/>
        <end position="178"/>
    </location>
</feature>
<protein>
    <recommendedName>
        <fullName evidence="1">Myb/SANT-like DNA-binding domain-containing protein 4</fullName>
    </recommendedName>
</protein>
<dbReference type="InterPro" id="IPR026162">
    <property type="entry name" value="MSANTD4"/>
</dbReference>
<keyword evidence="2 3" id="KW-0175">Coiled coil</keyword>
<evidence type="ECO:0000256" key="4">
    <source>
        <dbReference type="SAM" id="MobiDB-lite"/>
    </source>
</evidence>
<feature type="region of interest" description="Disordered" evidence="4">
    <location>
        <begin position="419"/>
        <end position="451"/>
    </location>
</feature>
<dbReference type="KEGG" id="cgob:115017772"/>
<sequence length="514" mass="58476">MENPAKPLRVWRKAPTRTNLKNKHPPLLCPVISLSLYLSPSFFSHLPPSFFYCFLHTYTFPLSSLSSCLSSSLFLSLCLWGFCPLLTAKLDFLQVKHLKRKRKSNYSVKETQTLIREIHKRTDVLFSRQQNTAINELKRQAWEEVARGVNSLGEGELRTAAEVKRRYLDWRALVKRKQLRAELSLSSSSSSSVALKTEYDQSSPEHEAATLGPGCDQLLDLSGLSKDCHCDWPELAALGEPSGQAMMAPMGVKMEDDVGEYRLDGDGDMGDGEIDEDDINSLLSDIESRGEGHIGDVYSHNDLGMLSSSKAPTSTTNRDLSLAGGLMGIPAHALGGLTNHENLGAGFLVAVEKQRLELEKQRLAVETERLIVEKERLVVEKERLRQMEVERERLQLERERLQVERERLRLLLLSQSEHVNSSFNQPPQQGPPSSSTSSLSSIHDGQREKEKENKCWMPLVDLETERLKLEKERVQLDKERLQFFKFEAGRLQIERERLQVEKERMQLHKDHQGH</sequence>
<reference evidence="7" key="1">
    <citation type="submission" date="2025-08" db="UniProtKB">
        <authorList>
            <consortium name="RefSeq"/>
        </authorList>
    </citation>
    <scope>IDENTIFICATION</scope>
</reference>
<dbReference type="FunCoup" id="A0A6J2QWG3">
    <property type="interactions" value="282"/>
</dbReference>
<dbReference type="Proteomes" id="UP000504630">
    <property type="component" value="Chromosome 13"/>
</dbReference>
<dbReference type="RefSeq" id="XP_029302324.1">
    <property type="nucleotide sequence ID" value="XM_029446464.1"/>
</dbReference>
<accession>A0A6J2QWG3</accession>
<dbReference type="PANTHER" id="PTHR21732">
    <property type="entry name" value="MYB/SANT-LIKE DNA-BINDING DOMAIN-CONTAINING PROTEIN 4"/>
    <property type="match status" value="1"/>
</dbReference>
<feature type="compositionally biased region" description="Low complexity" evidence="4">
    <location>
        <begin position="419"/>
        <end position="441"/>
    </location>
</feature>
<feature type="coiled-coil region" evidence="3">
    <location>
        <begin position="348"/>
        <end position="411"/>
    </location>
</feature>
<proteinExistence type="predicted"/>
<feature type="region of interest" description="Disordered" evidence="4">
    <location>
        <begin position="192"/>
        <end position="211"/>
    </location>
</feature>
<dbReference type="InterPro" id="IPR028002">
    <property type="entry name" value="Myb_DNA-bind_5"/>
</dbReference>
<dbReference type="OrthoDB" id="3066195at2759"/>
<dbReference type="PANTHER" id="PTHR21732:SF0">
    <property type="entry name" value="MYB_SANT-LIKE DNA-BINDING DOMAIN-CONTAINING PROTEIN 4"/>
    <property type="match status" value="1"/>
</dbReference>
<evidence type="ECO:0000256" key="2">
    <source>
        <dbReference type="ARBA" id="ARBA00023054"/>
    </source>
</evidence>
<feature type="compositionally biased region" description="Basic and acidic residues" evidence="4">
    <location>
        <begin position="197"/>
        <end position="208"/>
    </location>
</feature>
<evidence type="ECO:0000256" key="3">
    <source>
        <dbReference type="SAM" id="Coils"/>
    </source>
</evidence>
<evidence type="ECO:0000313" key="6">
    <source>
        <dbReference type="Proteomes" id="UP000504630"/>
    </source>
</evidence>
<organism evidence="6 7">
    <name type="scientific">Cottoperca gobio</name>
    <name type="common">Frogmouth</name>
    <name type="synonym">Aphritis gobio</name>
    <dbReference type="NCBI Taxonomy" id="56716"/>
    <lineage>
        <taxon>Eukaryota</taxon>
        <taxon>Metazoa</taxon>
        <taxon>Chordata</taxon>
        <taxon>Craniata</taxon>
        <taxon>Vertebrata</taxon>
        <taxon>Euteleostomi</taxon>
        <taxon>Actinopterygii</taxon>
        <taxon>Neopterygii</taxon>
        <taxon>Teleostei</taxon>
        <taxon>Neoteleostei</taxon>
        <taxon>Acanthomorphata</taxon>
        <taxon>Eupercaria</taxon>
        <taxon>Perciformes</taxon>
        <taxon>Notothenioidei</taxon>
        <taxon>Bovichtidae</taxon>
        <taxon>Cottoperca</taxon>
    </lineage>
</organism>
<evidence type="ECO:0000256" key="1">
    <source>
        <dbReference type="ARBA" id="ARBA00021375"/>
    </source>
</evidence>
<dbReference type="CTD" id="84437"/>
<name>A0A6J2QWG3_COTGO</name>
<gene>
    <name evidence="7" type="primary">msantd4</name>
</gene>
<evidence type="ECO:0000259" key="5">
    <source>
        <dbReference type="Pfam" id="PF13873"/>
    </source>
</evidence>
<feature type="coiled-coil region" evidence="3">
    <location>
        <begin position="459"/>
        <end position="508"/>
    </location>
</feature>
<dbReference type="AlphaFoldDB" id="A0A6J2QWG3"/>
<keyword evidence="6" id="KW-1185">Reference proteome</keyword>
<evidence type="ECO:0000313" key="7">
    <source>
        <dbReference type="RefSeq" id="XP_029302324.1"/>
    </source>
</evidence>
<dbReference type="InParanoid" id="A0A6J2QWG3"/>
<dbReference type="Pfam" id="PF13873">
    <property type="entry name" value="Myb_DNA-bind_5"/>
    <property type="match status" value="1"/>
</dbReference>
<dbReference type="GeneID" id="115017772"/>